<feature type="binding site" evidence="13">
    <location>
        <begin position="98"/>
        <end position="105"/>
    </location>
    <ligand>
        <name>ATP</name>
        <dbReference type="ChEBI" id="CHEBI:30616"/>
    </ligand>
</feature>
<evidence type="ECO:0000256" key="9">
    <source>
        <dbReference type="ARBA" id="ARBA00023175"/>
    </source>
</evidence>
<dbReference type="GO" id="GO:0072686">
    <property type="term" value="C:mitotic spindle"/>
    <property type="evidence" value="ECO:0007669"/>
    <property type="project" value="TreeGrafter"/>
</dbReference>
<evidence type="ECO:0000313" key="16">
    <source>
        <dbReference type="EMBL" id="ORX87825.1"/>
    </source>
</evidence>
<reference evidence="16 17" key="1">
    <citation type="submission" date="2016-08" db="EMBL/GenBank/DDBJ databases">
        <title>A Parts List for Fungal Cellulosomes Revealed by Comparative Genomics.</title>
        <authorList>
            <consortium name="DOE Joint Genome Institute"/>
            <person name="Haitjema C.H."/>
            <person name="Gilmore S.P."/>
            <person name="Henske J.K."/>
            <person name="Solomon K.V."/>
            <person name="De Groot R."/>
            <person name="Kuo A."/>
            <person name="Mondo S.J."/>
            <person name="Salamov A.A."/>
            <person name="Labutti K."/>
            <person name="Zhao Z."/>
            <person name="Chiniquy J."/>
            <person name="Barry K."/>
            <person name="Brewer H.M."/>
            <person name="Purvine S.O."/>
            <person name="Wright A.T."/>
            <person name="Boxma B."/>
            <person name="Van Alen T."/>
            <person name="Hackstein J.H."/>
            <person name="Baker S.E."/>
            <person name="Grigoriev I.V."/>
            <person name="O'Malley M.A."/>
        </authorList>
    </citation>
    <scope>NUCLEOTIDE SEQUENCE [LARGE SCALE GENOMIC DNA]</scope>
    <source>
        <strain evidence="16 17">S4</strain>
    </source>
</reference>
<dbReference type="SUPFAM" id="SSF52540">
    <property type="entry name" value="P-loop containing nucleoside triphosphate hydrolases"/>
    <property type="match status" value="1"/>
</dbReference>
<dbReference type="InterPro" id="IPR047149">
    <property type="entry name" value="KIF11-like"/>
</dbReference>
<evidence type="ECO:0000259" key="15">
    <source>
        <dbReference type="PROSITE" id="PS50067"/>
    </source>
</evidence>
<evidence type="ECO:0000256" key="5">
    <source>
        <dbReference type="ARBA" id="ARBA00022741"/>
    </source>
</evidence>
<dbReference type="CDD" id="cd01364">
    <property type="entry name" value="KISc_BimC_Eg5"/>
    <property type="match status" value="1"/>
</dbReference>
<evidence type="ECO:0000256" key="2">
    <source>
        <dbReference type="ARBA" id="ARBA00022490"/>
    </source>
</evidence>
<gene>
    <name evidence="16" type="ORF">BCR32DRAFT_197616</name>
</gene>
<evidence type="ECO:0000256" key="10">
    <source>
        <dbReference type="ARBA" id="ARBA00023212"/>
    </source>
</evidence>
<keyword evidence="4 14" id="KW-0493">Microtubule</keyword>
<dbReference type="GO" id="GO:0051301">
    <property type="term" value="P:cell division"/>
    <property type="evidence" value="ECO:0007669"/>
    <property type="project" value="UniProtKB-KW"/>
</dbReference>
<dbReference type="SMART" id="SM00129">
    <property type="entry name" value="KISc"/>
    <property type="match status" value="1"/>
</dbReference>
<dbReference type="InterPro" id="IPR047241">
    <property type="entry name" value="KIF11-like_kin_motor_dom"/>
</dbReference>
<sequence length="387" mass="43825">MIKGEKELKETNIQVVVRLRPRSTKEITENSAICITTTGIKGKEIHLRPNSYESTSKTYTFDRVFGPEASQFLVYNEIVSPILREVLKGYNCTIFAYGQTGTGKTYTMEGDLNNIGDTSITIGKYCGIIPRTLMNLFEILEREKDEFSVRVSYVELYNEQLNDLLSIDERKLRIYEDVNKKGVVIANLEEVLVKSAKDVIQVLQRGAQKRQVAATNYNLKSSRSHCVFSITVHIKETTPEGEEMLKVGKLNLVDLAGSENIGRSGAENKRAREAGSINQSLLTLGRVINSLVERSPHIPYRESKLTRLLQDSLGGRTKTCLIATVSPAKSNIEESISTLEYAHRAKNIRNKPEINQRMTKRALIKDYTDEIERLKLELLVLIKYILY</sequence>
<dbReference type="InterPro" id="IPR036961">
    <property type="entry name" value="Kinesin_motor_dom_sf"/>
</dbReference>
<dbReference type="Pfam" id="PF00225">
    <property type="entry name" value="Kinesin"/>
    <property type="match status" value="1"/>
</dbReference>
<evidence type="ECO:0000256" key="13">
    <source>
        <dbReference type="PROSITE-ProRule" id="PRU00283"/>
    </source>
</evidence>
<comment type="subcellular location">
    <subcellularLocation>
        <location evidence="1">Cytoplasm</location>
        <location evidence="1">Cytoskeleton</location>
    </subcellularLocation>
</comment>
<organism evidence="16 17">
    <name type="scientific">Anaeromyces robustus</name>
    <dbReference type="NCBI Taxonomy" id="1754192"/>
    <lineage>
        <taxon>Eukaryota</taxon>
        <taxon>Fungi</taxon>
        <taxon>Fungi incertae sedis</taxon>
        <taxon>Chytridiomycota</taxon>
        <taxon>Chytridiomycota incertae sedis</taxon>
        <taxon>Neocallimastigomycetes</taxon>
        <taxon>Neocallimastigales</taxon>
        <taxon>Neocallimastigaceae</taxon>
        <taxon>Anaeromyces</taxon>
    </lineage>
</organism>
<protein>
    <recommendedName>
        <fullName evidence="14">Kinesin-like protein</fullName>
    </recommendedName>
</protein>
<feature type="domain" description="Kinesin motor" evidence="15">
    <location>
        <begin position="12"/>
        <end position="348"/>
    </location>
</feature>
<evidence type="ECO:0000256" key="1">
    <source>
        <dbReference type="ARBA" id="ARBA00004245"/>
    </source>
</evidence>
<evidence type="ECO:0000256" key="4">
    <source>
        <dbReference type="ARBA" id="ARBA00022701"/>
    </source>
</evidence>
<dbReference type="GO" id="GO:0008017">
    <property type="term" value="F:microtubule binding"/>
    <property type="evidence" value="ECO:0007669"/>
    <property type="project" value="InterPro"/>
</dbReference>
<dbReference type="AlphaFoldDB" id="A0A1Y1XQ88"/>
<keyword evidence="9 13" id="KW-0505">Motor protein</keyword>
<reference evidence="16 17" key="2">
    <citation type="submission" date="2016-08" db="EMBL/GenBank/DDBJ databases">
        <title>Pervasive Adenine N6-methylation of Active Genes in Fungi.</title>
        <authorList>
            <consortium name="DOE Joint Genome Institute"/>
            <person name="Mondo S.J."/>
            <person name="Dannebaum R.O."/>
            <person name="Kuo R.C."/>
            <person name="Labutti K."/>
            <person name="Haridas S."/>
            <person name="Kuo A."/>
            <person name="Salamov A."/>
            <person name="Ahrendt S.R."/>
            <person name="Lipzen A."/>
            <person name="Sullivan W."/>
            <person name="Andreopoulos W.B."/>
            <person name="Clum A."/>
            <person name="Lindquist E."/>
            <person name="Daum C."/>
            <person name="Ramamoorthy G.K."/>
            <person name="Gryganskyi A."/>
            <person name="Culley D."/>
            <person name="Magnuson J.K."/>
            <person name="James T.Y."/>
            <person name="O'Malley M.A."/>
            <person name="Stajich J.E."/>
            <person name="Spatafora J.W."/>
            <person name="Visel A."/>
            <person name="Grigoriev I.V."/>
        </authorList>
    </citation>
    <scope>NUCLEOTIDE SEQUENCE [LARGE SCALE GENOMIC DNA]</scope>
    <source>
        <strain evidence="16 17">S4</strain>
    </source>
</reference>
<keyword evidence="17" id="KW-1185">Reference proteome</keyword>
<dbReference type="FunFam" id="3.40.850.10:FF:000051">
    <property type="entry name" value="Kinesin-like protein bimC"/>
    <property type="match status" value="1"/>
</dbReference>
<keyword evidence="3" id="KW-0132">Cell division</keyword>
<comment type="similarity">
    <text evidence="12">Belongs to the TRAFAC class myosin-kinesin ATPase superfamily. Kinesin family. KIN-5/BimC subfamily.</text>
</comment>
<keyword evidence="10" id="KW-0206">Cytoskeleton</keyword>
<comment type="caution">
    <text evidence="16">The sequence shown here is derived from an EMBL/GenBank/DDBJ whole genome shotgun (WGS) entry which is preliminary data.</text>
</comment>
<dbReference type="InterPro" id="IPR001752">
    <property type="entry name" value="Kinesin_motor_dom"/>
</dbReference>
<keyword evidence="5 13" id="KW-0547">Nucleotide-binding</keyword>
<dbReference type="GO" id="GO:0005634">
    <property type="term" value="C:nucleus"/>
    <property type="evidence" value="ECO:0007669"/>
    <property type="project" value="TreeGrafter"/>
</dbReference>
<dbReference type="EMBL" id="MCFG01000005">
    <property type="protein sequence ID" value="ORX87825.1"/>
    <property type="molecule type" value="Genomic_DNA"/>
</dbReference>
<dbReference type="GO" id="GO:0005876">
    <property type="term" value="C:spindle microtubule"/>
    <property type="evidence" value="ECO:0007669"/>
    <property type="project" value="TreeGrafter"/>
</dbReference>
<evidence type="ECO:0000313" key="17">
    <source>
        <dbReference type="Proteomes" id="UP000193944"/>
    </source>
</evidence>
<evidence type="ECO:0000256" key="8">
    <source>
        <dbReference type="ARBA" id="ARBA00023054"/>
    </source>
</evidence>
<dbReference type="GO" id="GO:0000073">
    <property type="term" value="P:initial mitotic spindle pole body separation"/>
    <property type="evidence" value="ECO:0007669"/>
    <property type="project" value="TreeGrafter"/>
</dbReference>
<dbReference type="GO" id="GO:0008574">
    <property type="term" value="F:plus-end-directed microtubule motor activity"/>
    <property type="evidence" value="ECO:0007669"/>
    <property type="project" value="TreeGrafter"/>
</dbReference>
<dbReference type="InterPro" id="IPR027417">
    <property type="entry name" value="P-loop_NTPase"/>
</dbReference>
<keyword evidence="2" id="KW-0963">Cytoplasm</keyword>
<dbReference type="GO" id="GO:0005524">
    <property type="term" value="F:ATP binding"/>
    <property type="evidence" value="ECO:0007669"/>
    <property type="project" value="UniProtKB-UniRule"/>
</dbReference>
<keyword evidence="6" id="KW-0498">Mitosis</keyword>
<evidence type="ECO:0000256" key="6">
    <source>
        <dbReference type="ARBA" id="ARBA00022776"/>
    </source>
</evidence>
<dbReference type="Gene3D" id="3.40.850.10">
    <property type="entry name" value="Kinesin motor domain"/>
    <property type="match status" value="1"/>
</dbReference>
<dbReference type="OrthoDB" id="3176171at2759"/>
<evidence type="ECO:0000256" key="14">
    <source>
        <dbReference type="RuleBase" id="RU000394"/>
    </source>
</evidence>
<dbReference type="Proteomes" id="UP000193944">
    <property type="component" value="Unassembled WGS sequence"/>
</dbReference>
<evidence type="ECO:0000256" key="3">
    <source>
        <dbReference type="ARBA" id="ARBA00022618"/>
    </source>
</evidence>
<dbReference type="InterPro" id="IPR019821">
    <property type="entry name" value="Kinesin_motor_CS"/>
</dbReference>
<dbReference type="STRING" id="1754192.A0A1Y1XQ88"/>
<proteinExistence type="inferred from homology"/>
<name>A0A1Y1XQ88_9FUNG</name>
<dbReference type="GO" id="GO:0007018">
    <property type="term" value="P:microtubule-based movement"/>
    <property type="evidence" value="ECO:0007669"/>
    <property type="project" value="InterPro"/>
</dbReference>
<accession>A0A1Y1XQ88</accession>
<dbReference type="PROSITE" id="PS50067">
    <property type="entry name" value="KINESIN_MOTOR_2"/>
    <property type="match status" value="1"/>
</dbReference>
<evidence type="ECO:0000256" key="11">
    <source>
        <dbReference type="ARBA" id="ARBA00023306"/>
    </source>
</evidence>
<dbReference type="PANTHER" id="PTHR47970:SF12">
    <property type="entry name" value="KINESIN FAMILY MEMBER 11"/>
    <property type="match status" value="1"/>
</dbReference>
<keyword evidence="7 13" id="KW-0067">ATP-binding</keyword>
<dbReference type="PANTHER" id="PTHR47970">
    <property type="entry name" value="KINESIN-LIKE PROTEIN KIF11"/>
    <property type="match status" value="1"/>
</dbReference>
<keyword evidence="11" id="KW-0131">Cell cycle</keyword>
<keyword evidence="8" id="KW-0175">Coiled coil</keyword>
<dbReference type="PRINTS" id="PR00380">
    <property type="entry name" value="KINESINHEAVY"/>
</dbReference>
<evidence type="ECO:0000256" key="7">
    <source>
        <dbReference type="ARBA" id="ARBA00022840"/>
    </source>
</evidence>
<evidence type="ECO:0000256" key="12">
    <source>
        <dbReference type="ARBA" id="ARBA00034704"/>
    </source>
</evidence>
<dbReference type="PROSITE" id="PS00411">
    <property type="entry name" value="KINESIN_MOTOR_1"/>
    <property type="match status" value="1"/>
</dbReference>